<organism evidence="1 2">
    <name type="scientific">Nostoc spongiaeforme FACHB-130</name>
    <dbReference type="NCBI Taxonomy" id="1357510"/>
    <lineage>
        <taxon>Bacteria</taxon>
        <taxon>Bacillati</taxon>
        <taxon>Cyanobacteriota</taxon>
        <taxon>Cyanophyceae</taxon>
        <taxon>Nostocales</taxon>
        <taxon>Nostocaceae</taxon>
        <taxon>Nostoc</taxon>
    </lineage>
</organism>
<gene>
    <name evidence="1" type="ORF">H6G74_19320</name>
</gene>
<evidence type="ECO:0000313" key="1">
    <source>
        <dbReference type="EMBL" id="MBD2596465.1"/>
    </source>
</evidence>
<dbReference type="Proteomes" id="UP000603457">
    <property type="component" value="Unassembled WGS sequence"/>
</dbReference>
<comment type="caution">
    <text evidence="1">The sequence shown here is derived from an EMBL/GenBank/DDBJ whole genome shotgun (WGS) entry which is preliminary data.</text>
</comment>
<keyword evidence="2" id="KW-1185">Reference proteome</keyword>
<evidence type="ECO:0000313" key="2">
    <source>
        <dbReference type="Proteomes" id="UP000603457"/>
    </source>
</evidence>
<proteinExistence type="predicted"/>
<dbReference type="EMBL" id="JACJTB010000027">
    <property type="protein sequence ID" value="MBD2596465.1"/>
    <property type="molecule type" value="Genomic_DNA"/>
</dbReference>
<dbReference type="RefSeq" id="WP_190969201.1">
    <property type="nucleotide sequence ID" value="NZ_JACJTB010000027.1"/>
</dbReference>
<reference evidence="1 2" key="1">
    <citation type="journal article" date="2020" name="ISME J.">
        <title>Comparative genomics reveals insights into cyanobacterial evolution and habitat adaptation.</title>
        <authorList>
            <person name="Chen M.Y."/>
            <person name="Teng W.K."/>
            <person name="Zhao L."/>
            <person name="Hu C.X."/>
            <person name="Zhou Y.K."/>
            <person name="Han B.P."/>
            <person name="Song L.R."/>
            <person name="Shu W.S."/>
        </authorList>
    </citation>
    <scope>NUCLEOTIDE SEQUENCE [LARGE SCALE GENOMIC DNA]</scope>
    <source>
        <strain evidence="1 2">FACHB-130</strain>
    </source>
</reference>
<sequence length="119" mass="12443">MATRVNGVDNVPHLVGTGTNQVLLVLPDIYSTVGTALGVVKLTGDPPAGVSSTTVARAIAEGLVRKIKISYIGANAKRKTSTLIVAGDKAMQARASLIGATYSNFKIRTAYYPTRIQLG</sequence>
<accession>A0ABR8FZ99</accession>
<name>A0ABR8FZ99_9NOSO</name>
<protein>
    <submittedName>
        <fullName evidence="1">Uncharacterized protein</fullName>
    </submittedName>
</protein>